<keyword evidence="2" id="KW-1185">Reference proteome</keyword>
<evidence type="ECO:0000313" key="1">
    <source>
        <dbReference type="EMBL" id="OPJ54778.1"/>
    </source>
</evidence>
<accession>A0A1V4I470</accession>
<dbReference type="Pfam" id="PF05402">
    <property type="entry name" value="PqqD"/>
    <property type="match status" value="1"/>
</dbReference>
<sequence>MVYIKSEDIYWAFKEGLAVVKDSTNDLFFPLDDVGSLIWDMIDGVNSVEDIATEIVSEFDIDEETAKEDLLVFINELMDYQLIRIVETEKSM</sequence>
<dbReference type="EMBL" id="MZGV01000127">
    <property type="protein sequence ID" value="OPJ54778.1"/>
    <property type="molecule type" value="Genomic_DNA"/>
</dbReference>
<dbReference type="RefSeq" id="WP_079428755.1">
    <property type="nucleotide sequence ID" value="NZ_MZGV01000127.1"/>
</dbReference>
<dbReference type="STRING" id="1450648.CLORY_45040"/>
<dbReference type="InterPro" id="IPR008792">
    <property type="entry name" value="PQQD"/>
</dbReference>
<name>A0A1V4I470_9CLOT</name>
<dbReference type="OrthoDB" id="308521at2"/>
<reference evidence="1 2" key="1">
    <citation type="submission" date="2017-03" db="EMBL/GenBank/DDBJ databases">
        <title>Genome sequence of Clostridium oryzae DSM 28571.</title>
        <authorList>
            <person name="Poehlein A."/>
            <person name="Daniel R."/>
        </authorList>
    </citation>
    <scope>NUCLEOTIDE SEQUENCE [LARGE SCALE GENOMIC DNA]</scope>
    <source>
        <strain evidence="1 2">DSM 28571</strain>
    </source>
</reference>
<organism evidence="1 2">
    <name type="scientific">Clostridium oryzae</name>
    <dbReference type="NCBI Taxonomy" id="1450648"/>
    <lineage>
        <taxon>Bacteria</taxon>
        <taxon>Bacillati</taxon>
        <taxon>Bacillota</taxon>
        <taxon>Clostridia</taxon>
        <taxon>Eubacteriales</taxon>
        <taxon>Clostridiaceae</taxon>
        <taxon>Clostridium</taxon>
    </lineage>
</organism>
<comment type="caution">
    <text evidence="1">The sequence shown here is derived from an EMBL/GenBank/DDBJ whole genome shotgun (WGS) entry which is preliminary data.</text>
</comment>
<dbReference type="AlphaFoldDB" id="A0A1V4I470"/>
<proteinExistence type="predicted"/>
<dbReference type="Gene3D" id="1.10.10.1150">
    <property type="entry name" value="Coenzyme PQQ synthesis protein D (PqqD)"/>
    <property type="match status" value="1"/>
</dbReference>
<evidence type="ECO:0000313" key="2">
    <source>
        <dbReference type="Proteomes" id="UP000190080"/>
    </source>
</evidence>
<dbReference type="Proteomes" id="UP000190080">
    <property type="component" value="Unassembled WGS sequence"/>
</dbReference>
<gene>
    <name evidence="1" type="primary">pqqD</name>
    <name evidence="1" type="ORF">CLORY_45040</name>
</gene>
<protein>
    <submittedName>
        <fullName evidence="1">Coenzyme PQQ synthesis protein D</fullName>
    </submittedName>
</protein>
<dbReference type="InterPro" id="IPR041881">
    <property type="entry name" value="PqqD_sf"/>
</dbReference>